<organism evidence="2 3">
    <name type="scientific">Lonsdalea populi</name>
    <dbReference type="NCBI Taxonomy" id="1172565"/>
    <lineage>
        <taxon>Bacteria</taxon>
        <taxon>Pseudomonadati</taxon>
        <taxon>Pseudomonadota</taxon>
        <taxon>Gammaproteobacteria</taxon>
        <taxon>Enterobacterales</taxon>
        <taxon>Pectobacteriaceae</taxon>
        <taxon>Lonsdalea</taxon>
    </lineage>
</organism>
<dbReference type="EMBL" id="LUSW01000028">
    <property type="protein sequence ID" value="RAT32533.1"/>
    <property type="molecule type" value="Genomic_DNA"/>
</dbReference>
<reference evidence="2 3" key="1">
    <citation type="submission" date="2016-02" db="EMBL/GenBank/DDBJ databases">
        <title>Species-wide whole genome sequencing reveals diversity, host range in Lonsdalea quercina.</title>
        <authorList>
            <person name="Li Y."/>
        </authorList>
    </citation>
    <scope>NUCLEOTIDE SEQUENCE [LARGE SCALE GENOMIC DNA]</scope>
    <source>
        <strain evidence="2 3">CFCC 12721</strain>
    </source>
</reference>
<dbReference type="RefSeq" id="WP_112092678.1">
    <property type="nucleotide sequence ID" value="NZ_LUSR01000061.1"/>
</dbReference>
<proteinExistence type="predicted"/>
<protein>
    <submittedName>
        <fullName evidence="2">Plasmid transfer protein</fullName>
    </submittedName>
</protein>
<name>A0ABX9EMC0_9GAMM</name>
<evidence type="ECO:0000313" key="3">
    <source>
        <dbReference type="Proteomes" id="UP000250186"/>
    </source>
</evidence>
<dbReference type="Proteomes" id="UP000250186">
    <property type="component" value="Unassembled WGS sequence"/>
</dbReference>
<keyword evidence="1" id="KW-0175">Coiled coil</keyword>
<comment type="caution">
    <text evidence="2">The sequence shown here is derived from an EMBL/GenBank/DDBJ whole genome shotgun (WGS) entry which is preliminary data.</text>
</comment>
<evidence type="ECO:0000256" key="1">
    <source>
        <dbReference type="SAM" id="Coils"/>
    </source>
</evidence>
<accession>A0ABX9EMC0</accession>
<evidence type="ECO:0000313" key="2">
    <source>
        <dbReference type="EMBL" id="RAT32533.1"/>
    </source>
</evidence>
<sequence>MPSSHASLDELLPDAPEYQEVAQEAPPVSTVKPQQRLPFPSRKILRTGSLVLLTLSLAGSLTALAVMGRALSELTVRVETLDAVFRSGQIGRLTSNVSALETRLQTLEQQVAALATLPAAVQSANDEQASLKSAVSQLQDSGNRGSQTVDQLQTRVSSLEHDVQQSLGALEEINRKVELEKKTAESEKKRTSSESVKTGSVPAAKKIYRSVRRPVTPTAPFVLTGIERRGGQTFAVVIPRGDSQISTMRLLSPGDSLMNWTLRSTESGRAARFLVNGTEHLLQVE</sequence>
<gene>
    <name evidence="2" type="ORF">AU492_12475</name>
</gene>
<feature type="coiled-coil region" evidence="1">
    <location>
        <begin position="167"/>
        <end position="194"/>
    </location>
</feature>
<feature type="coiled-coil region" evidence="1">
    <location>
        <begin position="90"/>
        <end position="141"/>
    </location>
</feature>
<dbReference type="Gene3D" id="1.10.287.1490">
    <property type="match status" value="1"/>
</dbReference>
<keyword evidence="3" id="KW-1185">Reference proteome</keyword>